<keyword evidence="2" id="KW-1185">Reference proteome</keyword>
<sequence>MDMPKTRWGEKVSVCWKQWVGQSGKVGLLCETEEQTPGGVNSVRHLRFRVIVDLLFHPTENLGTTLELVPLLFT</sequence>
<accession>A0A0B0MUE5</accession>
<evidence type="ECO:0000313" key="2">
    <source>
        <dbReference type="Proteomes" id="UP000032142"/>
    </source>
</evidence>
<name>A0A0B0MUE5_GOSAR</name>
<dbReference type="AlphaFoldDB" id="A0A0B0MUE5"/>
<protein>
    <submittedName>
        <fullName evidence="1">Uncharacterized protein</fullName>
    </submittedName>
</protein>
<evidence type="ECO:0000313" key="1">
    <source>
        <dbReference type="EMBL" id="KHG03124.1"/>
    </source>
</evidence>
<comment type="caution">
    <text evidence="1">The sequence shown here is derived from an EMBL/GenBank/DDBJ whole genome shotgun (WGS) entry which is preliminary data.</text>
</comment>
<organism evidence="1 2">
    <name type="scientific">Gossypium arboreum</name>
    <name type="common">Tree cotton</name>
    <name type="synonym">Gossypium nanking</name>
    <dbReference type="NCBI Taxonomy" id="29729"/>
    <lineage>
        <taxon>Eukaryota</taxon>
        <taxon>Viridiplantae</taxon>
        <taxon>Streptophyta</taxon>
        <taxon>Embryophyta</taxon>
        <taxon>Tracheophyta</taxon>
        <taxon>Spermatophyta</taxon>
        <taxon>Magnoliopsida</taxon>
        <taxon>eudicotyledons</taxon>
        <taxon>Gunneridae</taxon>
        <taxon>Pentapetalae</taxon>
        <taxon>rosids</taxon>
        <taxon>malvids</taxon>
        <taxon>Malvales</taxon>
        <taxon>Malvaceae</taxon>
        <taxon>Malvoideae</taxon>
        <taxon>Gossypium</taxon>
    </lineage>
</organism>
<gene>
    <name evidence="1" type="ORF">F383_27682</name>
</gene>
<dbReference type="EMBL" id="JRRC01326880">
    <property type="protein sequence ID" value="KHG03124.1"/>
    <property type="molecule type" value="Genomic_DNA"/>
</dbReference>
<proteinExistence type="predicted"/>
<dbReference type="Proteomes" id="UP000032142">
    <property type="component" value="Unassembled WGS sequence"/>
</dbReference>
<reference evidence="2" key="1">
    <citation type="submission" date="2014-09" db="EMBL/GenBank/DDBJ databases">
        <authorList>
            <person name="Mudge J."/>
            <person name="Ramaraj T."/>
            <person name="Lindquist I.E."/>
            <person name="Bharti A.K."/>
            <person name="Sundararajan A."/>
            <person name="Cameron C.T."/>
            <person name="Woodward J.E."/>
            <person name="May G.D."/>
            <person name="Brubaker C."/>
            <person name="Broadhvest J."/>
            <person name="Wilkins T.A."/>
        </authorList>
    </citation>
    <scope>NUCLEOTIDE SEQUENCE</scope>
    <source>
        <strain evidence="2">cv. AKA8401</strain>
    </source>
</reference>